<dbReference type="eggNOG" id="COG3119">
    <property type="taxonomic scope" value="Bacteria"/>
</dbReference>
<evidence type="ECO:0000256" key="5">
    <source>
        <dbReference type="ARBA" id="ARBA00022801"/>
    </source>
</evidence>
<dbReference type="STRING" id="493475.GARC_2622"/>
<keyword evidence="6" id="KW-0106">Calcium</keyword>
<dbReference type="AlphaFoldDB" id="K6YSB9"/>
<name>K6YSB9_9ALTE</name>
<evidence type="ECO:0000256" key="6">
    <source>
        <dbReference type="ARBA" id="ARBA00022837"/>
    </source>
</evidence>
<evidence type="ECO:0000256" key="2">
    <source>
        <dbReference type="ARBA" id="ARBA00008779"/>
    </source>
</evidence>
<dbReference type="CDD" id="cd16155">
    <property type="entry name" value="sulfatase_like"/>
    <property type="match status" value="1"/>
</dbReference>
<evidence type="ECO:0000259" key="7">
    <source>
        <dbReference type="Pfam" id="PF00884"/>
    </source>
</evidence>
<dbReference type="RefSeq" id="WP_007620603.1">
    <property type="nucleotide sequence ID" value="NZ_BAEO01000034.1"/>
</dbReference>
<dbReference type="GO" id="GO:0047753">
    <property type="term" value="F:choline-sulfatase activity"/>
    <property type="evidence" value="ECO:0007669"/>
    <property type="project" value="UniProtKB-EC"/>
</dbReference>
<organism evidence="8 9">
    <name type="scientific">Paraglaciecola arctica BSs20135</name>
    <dbReference type="NCBI Taxonomy" id="493475"/>
    <lineage>
        <taxon>Bacteria</taxon>
        <taxon>Pseudomonadati</taxon>
        <taxon>Pseudomonadota</taxon>
        <taxon>Gammaproteobacteria</taxon>
        <taxon>Alteromonadales</taxon>
        <taxon>Alteromonadaceae</taxon>
        <taxon>Paraglaciecola</taxon>
    </lineage>
</organism>
<dbReference type="OrthoDB" id="9803751at2"/>
<dbReference type="Pfam" id="PF00884">
    <property type="entry name" value="Sulfatase"/>
    <property type="match status" value="1"/>
</dbReference>
<feature type="domain" description="Sulfatase N-terminal" evidence="7">
    <location>
        <begin position="37"/>
        <end position="374"/>
    </location>
</feature>
<keyword evidence="9" id="KW-1185">Reference proteome</keyword>
<reference evidence="8 9" key="1">
    <citation type="journal article" date="2017" name="Antonie Van Leeuwenhoek">
        <title>Rhizobium rhizosphaerae sp. nov., a novel species isolated from rice rhizosphere.</title>
        <authorList>
            <person name="Zhao J.J."/>
            <person name="Zhang J."/>
            <person name="Zhang R.J."/>
            <person name="Zhang C.W."/>
            <person name="Yin H.Q."/>
            <person name="Zhang X.X."/>
        </authorList>
    </citation>
    <scope>NUCLEOTIDE SEQUENCE [LARGE SCALE GENOMIC DNA]</scope>
    <source>
        <strain evidence="8 9">BSs20135</strain>
    </source>
</reference>
<dbReference type="InterPro" id="IPR050738">
    <property type="entry name" value="Sulfatase"/>
</dbReference>
<dbReference type="SUPFAM" id="SSF53649">
    <property type="entry name" value="Alkaline phosphatase-like"/>
    <property type="match status" value="1"/>
</dbReference>
<keyword evidence="3" id="KW-0479">Metal-binding</keyword>
<dbReference type="EC" id="3.1.6.6" evidence="8"/>
<comment type="caution">
    <text evidence="8">The sequence shown here is derived from an EMBL/GenBank/DDBJ whole genome shotgun (WGS) entry which is preliminary data.</text>
</comment>
<comment type="similarity">
    <text evidence="2">Belongs to the sulfatase family.</text>
</comment>
<dbReference type="Gene3D" id="3.40.720.10">
    <property type="entry name" value="Alkaline Phosphatase, subunit A"/>
    <property type="match status" value="1"/>
</dbReference>
<gene>
    <name evidence="8" type="primary">betC</name>
    <name evidence="8" type="ORF">GARC_2622</name>
</gene>
<evidence type="ECO:0000256" key="1">
    <source>
        <dbReference type="ARBA" id="ARBA00001913"/>
    </source>
</evidence>
<proteinExistence type="inferred from homology"/>
<keyword evidence="4" id="KW-0732">Signal</keyword>
<comment type="cofactor">
    <cofactor evidence="1">
        <name>Ca(2+)</name>
        <dbReference type="ChEBI" id="CHEBI:29108"/>
    </cofactor>
</comment>
<dbReference type="PANTHER" id="PTHR42693">
    <property type="entry name" value="ARYLSULFATASE FAMILY MEMBER"/>
    <property type="match status" value="1"/>
</dbReference>
<evidence type="ECO:0000313" key="9">
    <source>
        <dbReference type="Proteomes" id="UP000006327"/>
    </source>
</evidence>
<evidence type="ECO:0000256" key="3">
    <source>
        <dbReference type="ARBA" id="ARBA00022723"/>
    </source>
</evidence>
<keyword evidence="5 8" id="KW-0378">Hydrolase</keyword>
<accession>K6YSB9</accession>
<sequence>MNVYSNQKITKYILRVMGGVLLVLGLISSASAKNVKPNILFILTDDQSYSALGAAGNHELETPNIDRLAQQGTQITHTFNQGSWSPAVCAPSRAMINTGRNLYSTGITDGTLKLEKKTSYPLWGETFKQAGYETFLTGKWHVSKEALLRSFDLGTAIHEGGMTYDQYNASMVDLDRKTHKLSEVYPSIKHSSEIIADAAVEYLEKKPDVNDKPFLMYVGFLAPHDTRQSPKSYVDKYPQEAIPLPKAFKKQNTVDQGDFWVRDEVLLDIPRKPDEVKKFIGEYYAMINHMDTQVGRILDSLEKSPYAENTIIIFTSDHGLAVGKHGLLGKQNQYDHSIRAPFIIAGKGIDKGQKIKGNIYLNSVFPTTAELAGIEVPKSVQASSFMPLLRKEKDSMNEYIYGAYRHYQRMVRSDNFKLIYYPVIGQTQLFDLKNDPDELHNLSAKPAYRKQLTMLQDELLKLMTELEDPIDLENPVISFENAGYSTDVWRKGV</sequence>
<dbReference type="Proteomes" id="UP000006327">
    <property type="component" value="Unassembled WGS sequence"/>
</dbReference>
<protein>
    <submittedName>
        <fullName evidence="8">Choline-sulfatase</fullName>
        <ecNumber evidence="8">3.1.6.6</ecNumber>
    </submittedName>
</protein>
<evidence type="ECO:0000256" key="4">
    <source>
        <dbReference type="ARBA" id="ARBA00022729"/>
    </source>
</evidence>
<dbReference type="InterPro" id="IPR017850">
    <property type="entry name" value="Alkaline_phosphatase_core_sf"/>
</dbReference>
<dbReference type="GO" id="GO:0046872">
    <property type="term" value="F:metal ion binding"/>
    <property type="evidence" value="ECO:0007669"/>
    <property type="project" value="UniProtKB-KW"/>
</dbReference>
<dbReference type="PANTHER" id="PTHR42693:SF42">
    <property type="entry name" value="ARYLSULFATASE G"/>
    <property type="match status" value="1"/>
</dbReference>
<evidence type="ECO:0000313" key="8">
    <source>
        <dbReference type="EMBL" id="GAC19588.1"/>
    </source>
</evidence>
<dbReference type="GO" id="GO:0004065">
    <property type="term" value="F:arylsulfatase activity"/>
    <property type="evidence" value="ECO:0007669"/>
    <property type="project" value="TreeGrafter"/>
</dbReference>
<dbReference type="EMBL" id="BAEO01000034">
    <property type="protein sequence ID" value="GAC19588.1"/>
    <property type="molecule type" value="Genomic_DNA"/>
</dbReference>
<dbReference type="InterPro" id="IPR000917">
    <property type="entry name" value="Sulfatase_N"/>
</dbReference>